<keyword evidence="2" id="KW-1185">Reference proteome</keyword>
<evidence type="ECO:0000313" key="1">
    <source>
        <dbReference type="EMBL" id="MEJ8304195.1"/>
    </source>
</evidence>
<organism evidence="1 2">
    <name type="scientific">Saccharibacillus sacchari</name>
    <dbReference type="NCBI Taxonomy" id="456493"/>
    <lineage>
        <taxon>Bacteria</taxon>
        <taxon>Bacillati</taxon>
        <taxon>Bacillota</taxon>
        <taxon>Bacilli</taxon>
        <taxon>Bacillales</taxon>
        <taxon>Paenibacillaceae</taxon>
        <taxon>Saccharibacillus</taxon>
    </lineage>
</organism>
<evidence type="ECO:0000313" key="2">
    <source>
        <dbReference type="Proteomes" id="UP001380953"/>
    </source>
</evidence>
<accession>A0ACC6PBB4</accession>
<comment type="caution">
    <text evidence="1">The sequence shown here is derived from an EMBL/GenBank/DDBJ whole genome shotgun (WGS) entry which is preliminary data.</text>
</comment>
<proteinExistence type="predicted"/>
<reference evidence="1" key="1">
    <citation type="submission" date="2024-03" db="EMBL/GenBank/DDBJ databases">
        <title>Whole genome sequecning of epiphytes from Marcgravia umbellata leaves.</title>
        <authorList>
            <person name="Kumar G."/>
            <person name="Savka M.A."/>
        </authorList>
    </citation>
    <scope>NUCLEOTIDE SEQUENCE</scope>
    <source>
        <strain evidence="1">RIT_BL5</strain>
    </source>
</reference>
<dbReference type="Proteomes" id="UP001380953">
    <property type="component" value="Unassembled WGS sequence"/>
</dbReference>
<gene>
    <name evidence="1" type="ORF">WKI47_09850</name>
</gene>
<name>A0ACC6PBB4_9BACL</name>
<protein>
    <submittedName>
        <fullName evidence="1">Uncharacterized protein</fullName>
    </submittedName>
</protein>
<dbReference type="EMBL" id="JBBKAR010000033">
    <property type="protein sequence ID" value="MEJ8304195.1"/>
    <property type="molecule type" value="Genomic_DNA"/>
</dbReference>
<sequence length="58" mass="6486">MIIAILVLVSSIGYGFINFLIKALNPSSEQYPRTWASFFFAALIFLLCGFFYLVSSAL</sequence>